<dbReference type="GO" id="GO:0009253">
    <property type="term" value="P:peptidoglycan catabolic process"/>
    <property type="evidence" value="ECO:0007669"/>
    <property type="project" value="InterPro"/>
</dbReference>
<comment type="catalytic activity">
    <reaction evidence="1">
        <text>Hydrolyzes the link between N-acetylmuramoyl residues and L-amino acid residues in certain cell-wall glycopeptides.</text>
        <dbReference type="EC" id="3.5.1.28"/>
    </reaction>
</comment>
<keyword evidence="4" id="KW-0378">Hydrolase</keyword>
<dbReference type="SMART" id="SM00644">
    <property type="entry name" value="Ami_2"/>
    <property type="match status" value="1"/>
</dbReference>
<dbReference type="InterPro" id="IPR036366">
    <property type="entry name" value="PGBDSf"/>
</dbReference>
<feature type="domain" description="N-acetylmuramoyl-L-alanine amidase" evidence="6">
    <location>
        <begin position="32"/>
        <end position="178"/>
    </location>
</feature>
<dbReference type="AlphaFoldDB" id="A0A317Q316"/>
<evidence type="ECO:0000256" key="2">
    <source>
        <dbReference type="ARBA" id="ARBA00007553"/>
    </source>
</evidence>
<dbReference type="InterPro" id="IPR051206">
    <property type="entry name" value="NAMLAA_amidase_2"/>
</dbReference>
<dbReference type="GO" id="GO:0009254">
    <property type="term" value="P:peptidoglycan turnover"/>
    <property type="evidence" value="ECO:0007669"/>
    <property type="project" value="TreeGrafter"/>
</dbReference>
<dbReference type="GO" id="GO:0008745">
    <property type="term" value="F:N-acetylmuramoyl-L-alanine amidase activity"/>
    <property type="evidence" value="ECO:0007669"/>
    <property type="project" value="UniProtKB-EC"/>
</dbReference>
<proteinExistence type="inferred from homology"/>
<evidence type="ECO:0000313" key="7">
    <source>
        <dbReference type="EMBL" id="PWW10223.1"/>
    </source>
</evidence>
<sequence length="276" mass="30938">MIKAFIYFSLALLLVSCRGNNDIEDRGAYQVNTSQHAYAAFPRVRILVIHYTAGDFDTSLSTLVGNNVSAHYLIPQLQPRPGDKPLVWQLVPESDIAWHAGVSYWRGTTRLNDVSVGIELENAGWVREHGVKHFAPFPVAQINALIPLARDIIQRYHIKPQNVVAHADIAPQRKQDPGPLFPWEMLAHEGIGAWPDTARVTAYLAGRPAWQPVPMPEMLALLSRYGYEVTPGMSDAEQHRVVAAFQMHFRPAKYDGNPDAQTEAIARALLEKYPHH</sequence>
<reference evidence="7 8" key="1">
    <citation type="submission" date="2018-05" db="EMBL/GenBank/DDBJ databases">
        <title>Genomic Encyclopedia of Type Strains, Phase IV (KMG-IV): sequencing the most valuable type-strain genomes for metagenomic binning, comparative biology and taxonomic classification.</title>
        <authorList>
            <person name="Goeker M."/>
        </authorList>
    </citation>
    <scope>NUCLEOTIDE SEQUENCE [LARGE SCALE GENOMIC DNA]</scope>
    <source>
        <strain evidence="7 8">DSM 19579</strain>
    </source>
</reference>
<evidence type="ECO:0000256" key="5">
    <source>
        <dbReference type="ARBA" id="ARBA00023316"/>
    </source>
</evidence>
<evidence type="ECO:0000256" key="4">
    <source>
        <dbReference type="ARBA" id="ARBA00022801"/>
    </source>
</evidence>
<gene>
    <name evidence="7" type="ORF">DES37_104325</name>
</gene>
<dbReference type="SUPFAM" id="SSF47090">
    <property type="entry name" value="PGBD-like"/>
    <property type="match status" value="1"/>
</dbReference>
<dbReference type="EC" id="3.5.1.28" evidence="3"/>
<dbReference type="InterPro" id="IPR036505">
    <property type="entry name" value="Amidase/PGRP_sf"/>
</dbReference>
<dbReference type="PANTHER" id="PTHR30417:SF1">
    <property type="entry name" value="N-ACETYLMURAMOYL-L-ALANINE AMIDASE AMID"/>
    <property type="match status" value="1"/>
</dbReference>
<dbReference type="OrthoDB" id="9794842at2"/>
<organism evidence="7 8">
    <name type="scientific">Mangrovibacter plantisponsor</name>
    <dbReference type="NCBI Taxonomy" id="451513"/>
    <lineage>
        <taxon>Bacteria</taxon>
        <taxon>Pseudomonadati</taxon>
        <taxon>Pseudomonadota</taxon>
        <taxon>Gammaproteobacteria</taxon>
        <taxon>Enterobacterales</taxon>
        <taxon>Enterobacteriaceae</taxon>
        <taxon>Mangrovibacter</taxon>
    </lineage>
</organism>
<comment type="caution">
    <text evidence="7">The sequence shown here is derived from an EMBL/GenBank/DDBJ whole genome shotgun (WGS) entry which is preliminary data.</text>
</comment>
<dbReference type="Gene3D" id="3.40.80.10">
    <property type="entry name" value="Peptidoglycan recognition protein-like"/>
    <property type="match status" value="1"/>
</dbReference>
<dbReference type="CDD" id="cd06583">
    <property type="entry name" value="PGRP"/>
    <property type="match status" value="1"/>
</dbReference>
<evidence type="ECO:0000313" key="8">
    <source>
        <dbReference type="Proteomes" id="UP000246744"/>
    </source>
</evidence>
<evidence type="ECO:0000256" key="3">
    <source>
        <dbReference type="ARBA" id="ARBA00011901"/>
    </source>
</evidence>
<dbReference type="InterPro" id="IPR002502">
    <property type="entry name" value="Amidase_domain"/>
</dbReference>
<dbReference type="Pfam" id="PF01510">
    <property type="entry name" value="Amidase_2"/>
    <property type="match status" value="1"/>
</dbReference>
<dbReference type="GO" id="GO:0071555">
    <property type="term" value="P:cell wall organization"/>
    <property type="evidence" value="ECO:0007669"/>
    <property type="project" value="UniProtKB-KW"/>
</dbReference>
<comment type="similarity">
    <text evidence="2">Belongs to the N-acetylmuramoyl-L-alanine amidase 2 family.</text>
</comment>
<protein>
    <recommendedName>
        <fullName evidence="3">N-acetylmuramoyl-L-alanine amidase</fullName>
        <ecNumber evidence="3">3.5.1.28</ecNumber>
    </recommendedName>
</protein>
<evidence type="ECO:0000259" key="6">
    <source>
        <dbReference type="SMART" id="SM00644"/>
    </source>
</evidence>
<evidence type="ECO:0000256" key="1">
    <source>
        <dbReference type="ARBA" id="ARBA00001561"/>
    </source>
</evidence>
<dbReference type="RefSeq" id="WP_110025521.1">
    <property type="nucleotide sequence ID" value="NZ_QGTS01000004.1"/>
</dbReference>
<dbReference type="EMBL" id="QGTS01000004">
    <property type="protein sequence ID" value="PWW10223.1"/>
    <property type="molecule type" value="Genomic_DNA"/>
</dbReference>
<dbReference type="SUPFAM" id="SSF55846">
    <property type="entry name" value="N-acetylmuramoyl-L-alanine amidase-like"/>
    <property type="match status" value="1"/>
</dbReference>
<accession>A0A317Q316</accession>
<keyword evidence="8" id="KW-1185">Reference proteome</keyword>
<dbReference type="PROSITE" id="PS51257">
    <property type="entry name" value="PROKAR_LIPOPROTEIN"/>
    <property type="match status" value="1"/>
</dbReference>
<name>A0A317Q316_9ENTR</name>
<dbReference type="Gene3D" id="1.10.101.10">
    <property type="entry name" value="PGBD-like superfamily/PGBD"/>
    <property type="match status" value="1"/>
</dbReference>
<dbReference type="PANTHER" id="PTHR30417">
    <property type="entry name" value="N-ACETYLMURAMOYL-L-ALANINE AMIDASE AMID"/>
    <property type="match status" value="1"/>
</dbReference>
<dbReference type="FunFam" id="3.40.80.10:FF:000003">
    <property type="entry name" value="N-acetylmuramoyl-L-alanine amidase"/>
    <property type="match status" value="1"/>
</dbReference>
<keyword evidence="5" id="KW-0961">Cell wall biogenesis/degradation</keyword>
<dbReference type="InterPro" id="IPR036365">
    <property type="entry name" value="PGBD-like_sf"/>
</dbReference>
<dbReference type="Proteomes" id="UP000246744">
    <property type="component" value="Unassembled WGS sequence"/>
</dbReference>
<dbReference type="GO" id="GO:0019867">
    <property type="term" value="C:outer membrane"/>
    <property type="evidence" value="ECO:0007669"/>
    <property type="project" value="TreeGrafter"/>
</dbReference>